<comment type="caution">
    <text evidence="3">The sequence shown here is derived from an EMBL/GenBank/DDBJ whole genome shotgun (WGS) entry which is preliminary data.</text>
</comment>
<evidence type="ECO:0000313" key="3">
    <source>
        <dbReference type="EMBL" id="MBM7038055.1"/>
    </source>
</evidence>
<name>A0ABS2HKM7_9VIBR</name>
<dbReference type="Proteomes" id="UP000809621">
    <property type="component" value="Unassembled WGS sequence"/>
</dbReference>
<feature type="chain" id="PRO_5047329125" description="Secreted protein" evidence="2">
    <location>
        <begin position="23"/>
        <end position="89"/>
    </location>
</feature>
<sequence length="89" mass="9694">MKKFIILWGAILLAAVPYVSRACGDGVDMSVPHIHDERAMLITLENAKHDPLRNIDINDVFAGQLARPPSEAAIEPEKDNQASEKTTAG</sequence>
<evidence type="ECO:0000313" key="4">
    <source>
        <dbReference type="Proteomes" id="UP000809621"/>
    </source>
</evidence>
<accession>A0ABS2HKM7</accession>
<dbReference type="EMBL" id="JAFEUM010000008">
    <property type="protein sequence ID" value="MBM7038055.1"/>
    <property type="molecule type" value="Genomic_DNA"/>
</dbReference>
<organism evidence="3 4">
    <name type="scientific">Vibrio ulleungensis</name>
    <dbReference type="NCBI Taxonomy" id="2807619"/>
    <lineage>
        <taxon>Bacteria</taxon>
        <taxon>Pseudomonadati</taxon>
        <taxon>Pseudomonadota</taxon>
        <taxon>Gammaproteobacteria</taxon>
        <taxon>Vibrionales</taxon>
        <taxon>Vibrionaceae</taxon>
        <taxon>Vibrio</taxon>
    </lineage>
</organism>
<keyword evidence="4" id="KW-1185">Reference proteome</keyword>
<gene>
    <name evidence="3" type="ORF">JQC93_16810</name>
</gene>
<protein>
    <recommendedName>
        <fullName evidence="5">Secreted protein</fullName>
    </recommendedName>
</protein>
<proteinExistence type="predicted"/>
<feature type="region of interest" description="Disordered" evidence="1">
    <location>
        <begin position="67"/>
        <end position="89"/>
    </location>
</feature>
<reference evidence="3 4" key="1">
    <citation type="submission" date="2021-02" db="EMBL/GenBank/DDBJ databases">
        <authorList>
            <person name="Park J.-S."/>
        </authorList>
    </citation>
    <scope>NUCLEOTIDE SEQUENCE [LARGE SCALE GENOMIC DNA]</scope>
    <source>
        <strain evidence="3 4">188UL20-2</strain>
    </source>
</reference>
<evidence type="ECO:0008006" key="5">
    <source>
        <dbReference type="Google" id="ProtNLM"/>
    </source>
</evidence>
<evidence type="ECO:0000256" key="1">
    <source>
        <dbReference type="SAM" id="MobiDB-lite"/>
    </source>
</evidence>
<evidence type="ECO:0000256" key="2">
    <source>
        <dbReference type="SAM" id="SignalP"/>
    </source>
</evidence>
<feature type="signal peptide" evidence="2">
    <location>
        <begin position="1"/>
        <end position="22"/>
    </location>
</feature>
<keyword evidence="2" id="KW-0732">Signal</keyword>
<dbReference type="RefSeq" id="WP_205159544.1">
    <property type="nucleotide sequence ID" value="NZ_JAFEUM010000008.1"/>
</dbReference>